<dbReference type="Proteomes" id="UP000215413">
    <property type="component" value="Unassembled WGS sequence"/>
</dbReference>
<comment type="caution">
    <text evidence="6">The sequence shown here is derived from an EMBL/GenBank/DDBJ whole genome shotgun (WGS) entry which is preliminary data.</text>
</comment>
<evidence type="ECO:0000256" key="2">
    <source>
        <dbReference type="ARBA" id="ARBA00011322"/>
    </source>
</evidence>
<dbReference type="PANTHER" id="PTHR32114">
    <property type="entry name" value="ABC TRANSPORTER ABCH.3"/>
    <property type="match status" value="1"/>
</dbReference>
<evidence type="ECO:0000256" key="1">
    <source>
        <dbReference type="ARBA" id="ARBA00006930"/>
    </source>
</evidence>
<gene>
    <name evidence="6" type="ORF">B9N49_00450</name>
</gene>
<dbReference type="InterPro" id="IPR038729">
    <property type="entry name" value="Rad50/SbcC_AAA"/>
</dbReference>
<evidence type="ECO:0000259" key="5">
    <source>
        <dbReference type="Pfam" id="PF13476"/>
    </source>
</evidence>
<feature type="coiled-coil region" evidence="4">
    <location>
        <begin position="384"/>
        <end position="524"/>
    </location>
</feature>
<dbReference type="InterPro" id="IPR027417">
    <property type="entry name" value="P-loop_NTPase"/>
</dbReference>
<evidence type="ECO:0000256" key="3">
    <source>
        <dbReference type="ARBA" id="ARBA00013368"/>
    </source>
</evidence>
<dbReference type="EMBL" id="NDYC01000004">
    <property type="protein sequence ID" value="OXZ29126.1"/>
    <property type="molecule type" value="Genomic_DNA"/>
</dbReference>
<dbReference type="RefSeq" id="WP_094205070.1">
    <property type="nucleotide sequence ID" value="NZ_NDYC01000004.1"/>
</dbReference>
<dbReference type="GO" id="GO:0016887">
    <property type="term" value="F:ATP hydrolysis activity"/>
    <property type="evidence" value="ECO:0007669"/>
    <property type="project" value="InterPro"/>
</dbReference>
<accession>A0A233V9S2</accession>
<reference evidence="7" key="1">
    <citation type="submission" date="2017-04" db="EMBL/GenBank/DDBJ databases">
        <title>Finegoldia magna isolated from orthopedic joint implant-associated infections.</title>
        <authorList>
            <person name="Bjorklund S."/>
            <person name="Bruggemann H."/>
            <person name="Jensen A."/>
            <person name="Hellmark B."/>
            <person name="Soderquist B."/>
        </authorList>
    </citation>
    <scope>NUCLEOTIDE SEQUENCE [LARGE SCALE GENOMIC DNA]</scope>
    <source>
        <strain evidence="7">CCUG 54800</strain>
    </source>
</reference>
<proteinExistence type="inferred from homology"/>
<dbReference type="GO" id="GO:0006302">
    <property type="term" value="P:double-strand break repair"/>
    <property type="evidence" value="ECO:0007669"/>
    <property type="project" value="InterPro"/>
</dbReference>
<feature type="coiled-coil region" evidence="4">
    <location>
        <begin position="230"/>
        <end position="335"/>
    </location>
</feature>
<dbReference type="PANTHER" id="PTHR32114:SF2">
    <property type="entry name" value="ABC TRANSPORTER ABCH.3"/>
    <property type="match status" value="1"/>
</dbReference>
<feature type="domain" description="Rad50/SbcC-type AAA" evidence="5">
    <location>
        <begin position="7"/>
        <end position="252"/>
    </location>
</feature>
<organism evidence="6 7">
    <name type="scientific">Finegoldia magna</name>
    <name type="common">Peptostreptococcus magnus</name>
    <dbReference type="NCBI Taxonomy" id="1260"/>
    <lineage>
        <taxon>Bacteria</taxon>
        <taxon>Bacillati</taxon>
        <taxon>Bacillota</taxon>
        <taxon>Tissierellia</taxon>
        <taxon>Tissierellales</taxon>
        <taxon>Peptoniphilaceae</taxon>
        <taxon>Finegoldia</taxon>
    </lineage>
</organism>
<sequence>MKIKLIELKIENFKGIKNLVVDFAKTTHISGRNGTGKTTVFDAYSWLLWDKDSSNRKDFNIKPIDKNGDVIHNIECKVTGIIEADGQQIELMKVYKEIWSKKRGSTQETFTGNTTDYYINSVPIKKSDYNARVGSLIDEKSFNLLSNPIYFNAILDKKERRTMLLSLIDDVDKDEILKANKDLKELDLDNYTIDELKAMAKSSMKKINDNLEDIPVRIDELIKSKSDIDFESLEVIKKETEEKIKEIDDTLSNSKDSVEVITKKNAEIQEHIDKMRDIKAEVDNFNNQEVSRVNAEYEKKRQTFYDTKERLEKEIENNEEEKKFKEQNIAIYQQSIDKNNENLNASRNRWVEENSKEFNESLNCPVCGKEFDEDKKSEIIANFNKTKAEKLAEIERQANSIKININAAEDDITRIKKEIDKINATILGDRQHLDLLGEFTETRKVPEIKQLPDEYKEHEKAIEKIKKELKSIASVDNSRLKDLKESYKRDLEQMIQKLAKKNLNAEIDEKVKLYEKEEKDLAKEYENNQRIVYLTEEYIKIYTDLVQDKINEMFKDVKFKLFDTQVNGGIVETCEATVNGVPYSDVNNAGKINAGLDIINTISKKLDASVPIFVDNAESVNKIIDTDGQIVKLFVSDDKELVVKGE</sequence>
<comment type="subunit">
    <text evidence="2">Heterodimer of SbcC and SbcD.</text>
</comment>
<name>A0A233V9S2_FINMA</name>
<dbReference type="SUPFAM" id="SSF52540">
    <property type="entry name" value="P-loop containing nucleoside triphosphate hydrolases"/>
    <property type="match status" value="2"/>
</dbReference>
<dbReference type="Pfam" id="PF13476">
    <property type="entry name" value="AAA_23"/>
    <property type="match status" value="1"/>
</dbReference>
<comment type="similarity">
    <text evidence="1">Belongs to the SMC family. SbcC subfamily.</text>
</comment>
<dbReference type="AlphaFoldDB" id="A0A233V9S2"/>
<evidence type="ECO:0000256" key="4">
    <source>
        <dbReference type="SAM" id="Coils"/>
    </source>
</evidence>
<dbReference type="Gene3D" id="3.40.50.300">
    <property type="entry name" value="P-loop containing nucleotide triphosphate hydrolases"/>
    <property type="match status" value="1"/>
</dbReference>
<evidence type="ECO:0000313" key="7">
    <source>
        <dbReference type="Proteomes" id="UP000215413"/>
    </source>
</evidence>
<protein>
    <recommendedName>
        <fullName evidence="3">Nuclease SbcCD subunit C</fullName>
    </recommendedName>
</protein>
<evidence type="ECO:0000313" key="6">
    <source>
        <dbReference type="EMBL" id="OXZ29126.1"/>
    </source>
</evidence>
<keyword evidence="4" id="KW-0175">Coiled coil</keyword>